<name>A0A0C2MUK9_THEKT</name>
<keyword evidence="1" id="KW-1133">Transmembrane helix</keyword>
<comment type="caution">
    <text evidence="2">The sequence shown here is derived from an EMBL/GenBank/DDBJ whole genome shotgun (WGS) entry which is preliminary data.</text>
</comment>
<keyword evidence="1" id="KW-0472">Membrane</keyword>
<keyword evidence="1" id="KW-0812">Transmembrane</keyword>
<evidence type="ECO:0000313" key="2">
    <source>
        <dbReference type="EMBL" id="KII67865.1"/>
    </source>
</evidence>
<dbReference type="Proteomes" id="UP000031668">
    <property type="component" value="Unassembled WGS sequence"/>
</dbReference>
<dbReference type="EMBL" id="JWZT01003057">
    <property type="protein sequence ID" value="KII67865.1"/>
    <property type="molecule type" value="Genomic_DNA"/>
</dbReference>
<reference evidence="2 3" key="1">
    <citation type="journal article" date="2014" name="Genome Biol. Evol.">
        <title>The genome of the myxosporean Thelohanellus kitauei shows adaptations to nutrient acquisition within its fish host.</title>
        <authorList>
            <person name="Yang Y."/>
            <person name="Xiong J."/>
            <person name="Zhou Z."/>
            <person name="Huo F."/>
            <person name="Miao W."/>
            <person name="Ran C."/>
            <person name="Liu Y."/>
            <person name="Zhang J."/>
            <person name="Feng J."/>
            <person name="Wang M."/>
            <person name="Wang M."/>
            <person name="Wang L."/>
            <person name="Yao B."/>
        </authorList>
    </citation>
    <scope>NUCLEOTIDE SEQUENCE [LARGE SCALE GENOMIC DNA]</scope>
    <source>
        <strain evidence="2">Wuqing</strain>
    </source>
</reference>
<keyword evidence="3" id="KW-1185">Reference proteome</keyword>
<feature type="transmembrane region" description="Helical" evidence="1">
    <location>
        <begin position="103"/>
        <end position="125"/>
    </location>
</feature>
<accession>A0A0C2MUK9</accession>
<evidence type="ECO:0000256" key="1">
    <source>
        <dbReference type="SAM" id="Phobius"/>
    </source>
</evidence>
<dbReference type="AlphaFoldDB" id="A0A0C2MUK9"/>
<protein>
    <submittedName>
        <fullName evidence="2">Uncharacterized protein</fullName>
    </submittedName>
</protein>
<sequence>MMMYTNYTSSGNITMIECDTNVVDDCTYVFFKTSKIAAGSKITLTTSWLVNSSELMKINTNFNITSNFVIKKMVSPTGQSNEKSSSITFVEIVEIKEDKKPKIWPLIVAVVCAIIVVVVTCIILWKLKVFEKLKFKQPSDEP</sequence>
<gene>
    <name evidence="2" type="ORF">RF11_02329</name>
</gene>
<organism evidence="2 3">
    <name type="scientific">Thelohanellus kitauei</name>
    <name type="common">Myxosporean</name>
    <dbReference type="NCBI Taxonomy" id="669202"/>
    <lineage>
        <taxon>Eukaryota</taxon>
        <taxon>Metazoa</taxon>
        <taxon>Cnidaria</taxon>
        <taxon>Myxozoa</taxon>
        <taxon>Myxosporea</taxon>
        <taxon>Bivalvulida</taxon>
        <taxon>Platysporina</taxon>
        <taxon>Myxobolidae</taxon>
        <taxon>Thelohanellus</taxon>
    </lineage>
</organism>
<evidence type="ECO:0000313" key="3">
    <source>
        <dbReference type="Proteomes" id="UP000031668"/>
    </source>
</evidence>
<proteinExistence type="predicted"/>